<gene>
    <name evidence="2" type="ORF">A3B85_02975</name>
</gene>
<accession>A0A1F6W5K0</accession>
<name>A0A1F6W5K0_9BACT</name>
<keyword evidence="1" id="KW-0812">Transmembrane</keyword>
<proteinExistence type="predicted"/>
<dbReference type="PANTHER" id="PTHR37304">
    <property type="entry name" value="MEMBRANE PROTEIN-RELATED"/>
    <property type="match status" value="1"/>
</dbReference>
<comment type="caution">
    <text evidence="2">The sequence shown here is derived from an EMBL/GenBank/DDBJ whole genome shotgun (WGS) entry which is preliminary data.</text>
</comment>
<dbReference type="InterPro" id="IPR007211">
    <property type="entry name" value="DUF378"/>
</dbReference>
<keyword evidence="1" id="KW-1133">Transmembrane helix</keyword>
<dbReference type="Proteomes" id="UP000178374">
    <property type="component" value="Unassembled WGS sequence"/>
</dbReference>
<evidence type="ECO:0000313" key="2">
    <source>
        <dbReference type="EMBL" id="OGI77190.1"/>
    </source>
</evidence>
<evidence type="ECO:0000313" key="3">
    <source>
        <dbReference type="Proteomes" id="UP000178374"/>
    </source>
</evidence>
<evidence type="ECO:0008006" key="4">
    <source>
        <dbReference type="Google" id="ProtNLM"/>
    </source>
</evidence>
<keyword evidence="1" id="KW-0472">Membrane</keyword>
<dbReference type="STRING" id="1801750.A3B85_02975"/>
<evidence type="ECO:0000256" key="1">
    <source>
        <dbReference type="SAM" id="Phobius"/>
    </source>
</evidence>
<feature type="transmembrane region" description="Helical" evidence="1">
    <location>
        <begin position="45"/>
        <end position="70"/>
    </location>
</feature>
<dbReference type="PANTHER" id="PTHR37304:SF1">
    <property type="entry name" value="MEMBRANE PROTEIN"/>
    <property type="match status" value="1"/>
</dbReference>
<dbReference type="Pfam" id="PF04070">
    <property type="entry name" value="DUF378"/>
    <property type="match status" value="1"/>
</dbReference>
<organism evidence="2 3">
    <name type="scientific">Candidatus Nomurabacteria bacterium RIFCSPHIGHO2_02_FULL_37_13</name>
    <dbReference type="NCBI Taxonomy" id="1801750"/>
    <lineage>
        <taxon>Bacteria</taxon>
        <taxon>Candidatus Nomuraibacteriota</taxon>
    </lineage>
</organism>
<feature type="transmembrane region" description="Helical" evidence="1">
    <location>
        <begin position="21"/>
        <end position="39"/>
    </location>
</feature>
<reference evidence="2 3" key="1">
    <citation type="journal article" date="2016" name="Nat. Commun.">
        <title>Thousands of microbial genomes shed light on interconnected biogeochemical processes in an aquifer system.</title>
        <authorList>
            <person name="Anantharaman K."/>
            <person name="Brown C.T."/>
            <person name="Hug L.A."/>
            <person name="Sharon I."/>
            <person name="Castelle C.J."/>
            <person name="Probst A.J."/>
            <person name="Thomas B.C."/>
            <person name="Singh A."/>
            <person name="Wilkins M.J."/>
            <person name="Karaoz U."/>
            <person name="Brodie E.L."/>
            <person name="Williams K.H."/>
            <person name="Hubbard S.S."/>
            <person name="Banfield J.F."/>
        </authorList>
    </citation>
    <scope>NUCLEOTIDE SEQUENCE [LARGE SCALE GENOMIC DNA]</scope>
</reference>
<sequence length="99" mass="10358">MMNSSCNCRWGGCVPSKICKGLLVVGGLNWGLIGVGMLMSNDWNVVHIVLGSMPTFEAIVYILVGVAAIVKLIGCRCKKCMAACASCSSCQVGSGDQKI</sequence>
<protein>
    <recommendedName>
        <fullName evidence="4">DUF378 domain-containing protein</fullName>
    </recommendedName>
</protein>
<dbReference type="EMBL" id="MFUA01000013">
    <property type="protein sequence ID" value="OGI77190.1"/>
    <property type="molecule type" value="Genomic_DNA"/>
</dbReference>
<dbReference type="AlphaFoldDB" id="A0A1F6W5K0"/>